<dbReference type="EMBL" id="BAAAUX010000002">
    <property type="protein sequence ID" value="GAA2775711.1"/>
    <property type="molecule type" value="Genomic_DNA"/>
</dbReference>
<dbReference type="NCBIfam" id="NF006002">
    <property type="entry name" value="PRK08132.1"/>
    <property type="match status" value="1"/>
</dbReference>
<accession>A0ABN3V2G1</accession>
<proteinExistence type="predicted"/>
<dbReference type="InterPro" id="IPR050631">
    <property type="entry name" value="PheA/TfdB_FAD_monoxygenase"/>
</dbReference>
<dbReference type="InterPro" id="IPR036188">
    <property type="entry name" value="FAD/NAD-bd_sf"/>
</dbReference>
<evidence type="ECO:0000259" key="3">
    <source>
        <dbReference type="Pfam" id="PF01494"/>
    </source>
</evidence>
<evidence type="ECO:0000256" key="1">
    <source>
        <dbReference type="ARBA" id="ARBA00023002"/>
    </source>
</evidence>
<evidence type="ECO:0000313" key="5">
    <source>
        <dbReference type="Proteomes" id="UP001500979"/>
    </source>
</evidence>
<dbReference type="Pfam" id="PF01494">
    <property type="entry name" value="FAD_binding_3"/>
    <property type="match status" value="1"/>
</dbReference>
<feature type="region of interest" description="Disordered" evidence="2">
    <location>
        <begin position="395"/>
        <end position="424"/>
    </location>
</feature>
<dbReference type="Gene3D" id="3.30.70.2450">
    <property type="match status" value="1"/>
</dbReference>
<keyword evidence="5" id="KW-1185">Reference proteome</keyword>
<keyword evidence="1" id="KW-0560">Oxidoreductase</keyword>
<dbReference type="PANTHER" id="PTHR43476:SF3">
    <property type="entry name" value="FAD-BINDING MONOOXYGENASE"/>
    <property type="match status" value="1"/>
</dbReference>
<evidence type="ECO:0000313" key="4">
    <source>
        <dbReference type="EMBL" id="GAA2775711.1"/>
    </source>
</evidence>
<dbReference type="RefSeq" id="WP_344677673.1">
    <property type="nucleotide sequence ID" value="NZ_BAAAUX010000002.1"/>
</dbReference>
<dbReference type="Proteomes" id="UP001500979">
    <property type="component" value="Unassembled WGS sequence"/>
</dbReference>
<sequence length="508" mass="55236">MYFAPRRYPFEPPPAAASVVVVGAGPVGLALALGLARRGVRVTVLEAGDSVSHGSRAICLSRHSLEVLERLGVGERFAELSLPWTSGRSYYRDTEVLAFDMPHSAADVRPPMVNISQSVAEQVLVDEVARTDGCDVHWHCRVEDCTPHADHVVVSVGTPDGAREIRADWVLAADGARSAVREALGLRLNGTSYEGRYVIADIHWRAALPTERRVWFDPPSNPGSTIILHRQPDDIWRVDYQLRPGDDPEAETDHDRIRDRISRHLDWLGNDRPWTLEWASIYRAHSRSLDSYRHGRVLFAGDAAHLVPIFGVRGLNSGLEDADTLAWMLPLVLRGEAGEALLDAYSAERCDAWRQNIEQAEKSTLFMTPGTRGYELTRDAVLALANRRPVLRELINPRQSSATHARNSPLTLPSGTGGLLPGDPVPDRALGASSLNAKRGNGFALLGGTPEAASAMAGRLGAAVTALDPEPGSDDVLVVRPDGLLLGRFPDFSAPGDVADHILRGGVR</sequence>
<comment type="caution">
    <text evidence="4">The sequence shown here is derived from an EMBL/GenBank/DDBJ whole genome shotgun (WGS) entry which is preliminary data.</text>
</comment>
<feature type="domain" description="FAD-binding" evidence="3">
    <location>
        <begin position="18"/>
        <end position="359"/>
    </location>
</feature>
<reference evidence="4 5" key="1">
    <citation type="journal article" date="2019" name="Int. J. Syst. Evol. Microbiol.">
        <title>The Global Catalogue of Microorganisms (GCM) 10K type strain sequencing project: providing services to taxonomists for standard genome sequencing and annotation.</title>
        <authorList>
            <consortium name="The Broad Institute Genomics Platform"/>
            <consortium name="The Broad Institute Genome Sequencing Center for Infectious Disease"/>
            <person name="Wu L."/>
            <person name="Ma J."/>
        </authorList>
    </citation>
    <scope>NUCLEOTIDE SEQUENCE [LARGE SCALE GENOMIC DNA]</scope>
    <source>
        <strain evidence="4 5">JCM 9383</strain>
    </source>
</reference>
<dbReference type="PRINTS" id="PR00420">
    <property type="entry name" value="RNGMNOXGNASE"/>
</dbReference>
<evidence type="ECO:0000256" key="2">
    <source>
        <dbReference type="SAM" id="MobiDB-lite"/>
    </source>
</evidence>
<dbReference type="SUPFAM" id="SSF51905">
    <property type="entry name" value="FAD/NAD(P)-binding domain"/>
    <property type="match status" value="1"/>
</dbReference>
<dbReference type="InterPro" id="IPR002938">
    <property type="entry name" value="FAD-bd"/>
</dbReference>
<dbReference type="Gene3D" id="3.50.50.60">
    <property type="entry name" value="FAD/NAD(P)-binding domain"/>
    <property type="match status" value="1"/>
</dbReference>
<name>A0ABN3V2G1_9PSEU</name>
<dbReference type="PANTHER" id="PTHR43476">
    <property type="entry name" value="3-(3-HYDROXY-PHENYL)PROPIONATE/3-HYDROXYCINNAMIC ACID HYDROXYLASE"/>
    <property type="match status" value="1"/>
</dbReference>
<organism evidence="4 5">
    <name type="scientific">Saccharopolyspora taberi</name>
    <dbReference type="NCBI Taxonomy" id="60895"/>
    <lineage>
        <taxon>Bacteria</taxon>
        <taxon>Bacillati</taxon>
        <taxon>Actinomycetota</taxon>
        <taxon>Actinomycetes</taxon>
        <taxon>Pseudonocardiales</taxon>
        <taxon>Pseudonocardiaceae</taxon>
        <taxon>Saccharopolyspora</taxon>
    </lineage>
</organism>
<gene>
    <name evidence="4" type="ORF">GCM10010470_05030</name>
</gene>
<feature type="compositionally biased region" description="Polar residues" evidence="2">
    <location>
        <begin position="397"/>
        <end position="406"/>
    </location>
</feature>
<protein>
    <recommendedName>
        <fullName evidence="3">FAD-binding domain-containing protein</fullName>
    </recommendedName>
</protein>